<proteinExistence type="predicted"/>
<dbReference type="Proteomes" id="UP000226045">
    <property type="component" value="Segment"/>
</dbReference>
<feature type="region of interest" description="Disordered" evidence="1">
    <location>
        <begin position="78"/>
        <end position="105"/>
    </location>
</feature>
<dbReference type="RefSeq" id="YP_009951520.1">
    <property type="nucleotide sequence ID" value="NC_051602.1"/>
</dbReference>
<sequence length="105" mass="11455">MLEALQMSKTRYYAQRDDGTLIRPDNLVTAALNLDLNPVEILAHFGLVQNEAVLDYADRLVPVNPPASSFGEGVQALAPTVTSTPPTNRGRRGARRARTDVPPLM</sequence>
<evidence type="ECO:0000313" key="3">
    <source>
        <dbReference type="Proteomes" id="UP000226045"/>
    </source>
</evidence>
<name>A0A1X9SHK7_9CAUD</name>
<protein>
    <submittedName>
        <fullName evidence="2">Immunity repressor</fullName>
    </submittedName>
</protein>
<dbReference type="EMBL" id="KY945355">
    <property type="protein sequence ID" value="ARQ95487.1"/>
    <property type="molecule type" value="Genomic_DNA"/>
</dbReference>
<reference evidence="2 3" key="1">
    <citation type="submission" date="2017-04" db="EMBL/GenBank/DDBJ databases">
        <title>The genome sequence of mycobacteriophage Shandong1.</title>
        <authorList>
            <person name="Fan X."/>
            <person name="Zhao Z."/>
            <person name="Zhao K."/>
            <person name="Song S."/>
            <person name="Li J."/>
            <person name="Xie J."/>
        </authorList>
    </citation>
    <scope>NUCLEOTIDE SEQUENCE [LARGE SCALE GENOMIC DNA]</scope>
</reference>
<keyword evidence="3" id="KW-1185">Reference proteome</keyword>
<dbReference type="KEGG" id="vg:60322958"/>
<dbReference type="GeneID" id="60322958"/>
<evidence type="ECO:0000313" key="2">
    <source>
        <dbReference type="EMBL" id="ARQ95487.1"/>
    </source>
</evidence>
<accession>A0A1X9SHK7</accession>
<organism evidence="2 3">
    <name type="scientific">Mycobacterium phage Shandong1</name>
    <dbReference type="NCBI Taxonomy" id="1983447"/>
    <lineage>
        <taxon>Viruses</taxon>
        <taxon>Duplodnaviria</taxon>
        <taxon>Heunggongvirae</taxon>
        <taxon>Uroviricota</taxon>
        <taxon>Caudoviricetes</taxon>
        <taxon>Weiservirinae</taxon>
        <taxon>Unicornvirus</taxon>
        <taxon>Unicornvirus shandong1</taxon>
    </lineage>
</organism>
<evidence type="ECO:0000256" key="1">
    <source>
        <dbReference type="SAM" id="MobiDB-lite"/>
    </source>
</evidence>